<proteinExistence type="predicted"/>
<sequence>MYTPDKDPPGSSPASSVKTITLHRHQQQQQTQKQLSSNSPTPSRSSSPAPSQRSSISLVPVNGRLKAVHGLSLSVDRPDSQESAGSNASASSSGTVTQETTHLLKAPPSFYPTSTQNARLVVPQGKSKRQHSIAEGLFQAQSNMNQFLPVAPMESASQSYTNLASIGEDSVGEVLSPVETQEDGVQHELQHSTAKYKKYSVGKFRRPSDTKSTSSSMESIVPLYTEQMLRNPILTDMSQYDGNTLIRKKTNETTRGFNNADLLTRQITQMNAASHQHFEKHADVLTENQRGWFILGYPFFSKNMLFSLDPEPWTYGPSNKAAPGDIHTFPLPDPSWDWTWNSWYVDMAYDVDDQGWSYSWRFASNAWHGSHVWFHSFVRKRRWLRLRHRLIPTQETPPETRTVVTGTSTASAATTAITRPLSPTSSIRSFKSIRSTAPSIAESVSHEYRMLMKGAAEAQQYGSKYFVIPPAGRVEARIASRRAQPASDSLKVPSFDKKEEVDPRSDSHGLHFPHKFTIDPFSTSPASGQAPHTLSELLVDLSAARIDRERLEILSNFVSDLTNYTALVAAVKTEPDHIYIRRILQTFTHLDSKIHLIEHLNGVLESLSDTLKDIKKRSHKEGISDADHQMLKQQKKMLKQYAAELQTFTQFTTRIIKQQQYYTDKDIDALNIEDAFVESATN</sequence>
<accession>A0A5E8C4Y4</accession>
<evidence type="ECO:0000313" key="2">
    <source>
        <dbReference type="EMBL" id="VVT56216.1"/>
    </source>
</evidence>
<dbReference type="Proteomes" id="UP000398389">
    <property type="component" value="Unassembled WGS sequence"/>
</dbReference>
<feature type="region of interest" description="Disordered" evidence="1">
    <location>
        <begin position="480"/>
        <end position="509"/>
    </location>
</feature>
<feature type="region of interest" description="Disordered" evidence="1">
    <location>
        <begin position="1"/>
        <end position="59"/>
    </location>
</feature>
<feature type="compositionally biased region" description="Low complexity" evidence="1">
    <location>
        <begin position="83"/>
        <end position="94"/>
    </location>
</feature>
<reference evidence="2 3" key="1">
    <citation type="submission" date="2019-09" db="EMBL/GenBank/DDBJ databases">
        <authorList>
            <person name="Brejova B."/>
        </authorList>
    </citation>
    <scope>NUCLEOTIDE SEQUENCE [LARGE SCALE GENOMIC DNA]</scope>
</reference>
<name>A0A5E8C4Y4_9ASCO</name>
<dbReference type="EMBL" id="CABVLU010000004">
    <property type="protein sequence ID" value="VVT56216.1"/>
    <property type="molecule type" value="Genomic_DNA"/>
</dbReference>
<evidence type="ECO:0000256" key="1">
    <source>
        <dbReference type="SAM" id="MobiDB-lite"/>
    </source>
</evidence>
<dbReference type="OrthoDB" id="72441at2759"/>
<protein>
    <recommendedName>
        <fullName evidence="4">Peroxin/Ferlin domain-containing protein</fullName>
    </recommendedName>
</protein>
<organism evidence="2 3">
    <name type="scientific">Magnusiomyces paraingens</name>
    <dbReference type="NCBI Taxonomy" id="2606893"/>
    <lineage>
        <taxon>Eukaryota</taxon>
        <taxon>Fungi</taxon>
        <taxon>Dikarya</taxon>
        <taxon>Ascomycota</taxon>
        <taxon>Saccharomycotina</taxon>
        <taxon>Dipodascomycetes</taxon>
        <taxon>Dipodascales</taxon>
        <taxon>Dipodascaceae</taxon>
        <taxon>Magnusiomyces</taxon>
    </lineage>
</organism>
<dbReference type="RefSeq" id="XP_031855504.1">
    <property type="nucleotide sequence ID" value="XM_031999613.1"/>
</dbReference>
<feature type="compositionally biased region" description="Basic and acidic residues" evidence="1">
    <location>
        <begin position="494"/>
        <end position="509"/>
    </location>
</feature>
<feature type="region of interest" description="Disordered" evidence="1">
    <location>
        <begin position="75"/>
        <end position="99"/>
    </location>
</feature>
<dbReference type="AlphaFoldDB" id="A0A5E8C4Y4"/>
<feature type="compositionally biased region" description="Low complexity" evidence="1">
    <location>
        <begin position="27"/>
        <end position="57"/>
    </location>
</feature>
<dbReference type="GeneID" id="43583713"/>
<evidence type="ECO:0008006" key="4">
    <source>
        <dbReference type="Google" id="ProtNLM"/>
    </source>
</evidence>
<gene>
    <name evidence="2" type="ORF">SAPINGB_P004898</name>
</gene>
<evidence type="ECO:0000313" key="3">
    <source>
        <dbReference type="Proteomes" id="UP000398389"/>
    </source>
</evidence>
<keyword evidence="3" id="KW-1185">Reference proteome</keyword>